<evidence type="ECO:0000313" key="3">
    <source>
        <dbReference type="Proteomes" id="UP000188597"/>
    </source>
</evidence>
<evidence type="ECO:0000313" key="2">
    <source>
        <dbReference type="EMBL" id="OOE12254.1"/>
    </source>
</evidence>
<feature type="region of interest" description="Disordered" evidence="1">
    <location>
        <begin position="9"/>
        <end position="80"/>
    </location>
</feature>
<organism evidence="2 3">
    <name type="scientific">Fictibacillus arsenicus</name>
    <dbReference type="NCBI Taxonomy" id="255247"/>
    <lineage>
        <taxon>Bacteria</taxon>
        <taxon>Bacillati</taxon>
        <taxon>Bacillota</taxon>
        <taxon>Bacilli</taxon>
        <taxon>Bacillales</taxon>
        <taxon>Fictibacillaceae</taxon>
        <taxon>Fictibacillus</taxon>
    </lineage>
</organism>
<dbReference type="AlphaFoldDB" id="A0A1V3G746"/>
<reference evidence="2 3" key="1">
    <citation type="submission" date="2016-11" db="EMBL/GenBank/DDBJ databases">
        <authorList>
            <person name="Jaros S."/>
            <person name="Januszkiewicz K."/>
            <person name="Wedrychowicz H."/>
        </authorList>
    </citation>
    <scope>NUCLEOTIDE SEQUENCE [LARGE SCALE GENOMIC DNA]</scope>
    <source>
        <strain evidence="2 3">Con a/3</strain>
    </source>
</reference>
<dbReference type="Proteomes" id="UP000188597">
    <property type="component" value="Unassembled WGS sequence"/>
</dbReference>
<comment type="caution">
    <text evidence="2">The sequence shown here is derived from an EMBL/GenBank/DDBJ whole genome shotgun (WGS) entry which is preliminary data.</text>
</comment>
<evidence type="ECO:0000256" key="1">
    <source>
        <dbReference type="SAM" id="MobiDB-lite"/>
    </source>
</evidence>
<proteinExistence type="predicted"/>
<protein>
    <recommendedName>
        <fullName evidence="4">Transporter</fullName>
    </recommendedName>
</protein>
<dbReference type="EMBL" id="MQMF01000002">
    <property type="protein sequence ID" value="OOE12254.1"/>
    <property type="molecule type" value="Genomic_DNA"/>
</dbReference>
<feature type="compositionally biased region" description="Gly residues" evidence="1">
    <location>
        <begin position="44"/>
        <end position="63"/>
    </location>
</feature>
<evidence type="ECO:0008006" key="4">
    <source>
        <dbReference type="Google" id="ProtNLM"/>
    </source>
</evidence>
<feature type="compositionally biased region" description="Gly residues" evidence="1">
    <location>
        <begin position="14"/>
        <end position="35"/>
    </location>
</feature>
<sequence>MNILTQRYFPFFPGQGGGQGGGQGFGPPGGGQGFGPPGPPPGGPGGKGPGGKGGPPSGGGGGTAPTSPPPGFTPSQSQAYSLHGGGGGQVGAYAVAPVTLRYCLFRYVYIWPTWGPGFWAWLIFVGRGTAAGFRWTGRRWVYFGMDTRQISSFYCY</sequence>
<name>A0A1V3G746_9BACL</name>
<gene>
    <name evidence="2" type="ORF">UN64_09060</name>
</gene>
<accession>A0A1V3G746</accession>